<accession>A0A1F5EL79</accession>
<feature type="transmembrane region" description="Helical" evidence="1">
    <location>
        <begin position="175"/>
        <end position="194"/>
    </location>
</feature>
<protein>
    <recommendedName>
        <fullName evidence="4">DUF2238 domain-containing protein</fullName>
    </recommendedName>
</protein>
<comment type="caution">
    <text evidence="2">The sequence shown here is derived from an EMBL/GenBank/DDBJ whole genome shotgun (WGS) entry which is preliminary data.</text>
</comment>
<feature type="transmembrane region" description="Helical" evidence="1">
    <location>
        <begin position="62"/>
        <end position="80"/>
    </location>
</feature>
<gene>
    <name evidence="2" type="ORF">A2811_02310</name>
</gene>
<dbReference type="InterPro" id="IPR014509">
    <property type="entry name" value="YjdF-like"/>
</dbReference>
<dbReference type="Pfam" id="PF09997">
    <property type="entry name" value="DUF2238"/>
    <property type="match status" value="1"/>
</dbReference>
<evidence type="ECO:0000313" key="2">
    <source>
        <dbReference type="EMBL" id="OGD68060.1"/>
    </source>
</evidence>
<proteinExistence type="predicted"/>
<feature type="transmembrane region" description="Helical" evidence="1">
    <location>
        <begin position="7"/>
        <end position="28"/>
    </location>
</feature>
<feature type="transmembrane region" description="Helical" evidence="1">
    <location>
        <begin position="106"/>
        <end position="123"/>
    </location>
</feature>
<dbReference type="Proteomes" id="UP000186670">
    <property type="component" value="Unassembled WGS sequence"/>
</dbReference>
<dbReference type="EMBL" id="MEZZ01000041">
    <property type="protein sequence ID" value="OGD68060.1"/>
    <property type="molecule type" value="Genomic_DNA"/>
</dbReference>
<evidence type="ECO:0000256" key="1">
    <source>
        <dbReference type="SAM" id="Phobius"/>
    </source>
</evidence>
<keyword evidence="1" id="KW-1133">Transmembrane helix</keyword>
<keyword evidence="1" id="KW-0472">Membrane</keyword>
<dbReference type="AlphaFoldDB" id="A0A1F5EL79"/>
<evidence type="ECO:0000313" key="3">
    <source>
        <dbReference type="Proteomes" id="UP000186670"/>
    </source>
</evidence>
<name>A0A1F5EL79_9BACT</name>
<organism evidence="2 3">
    <name type="scientific">Candidatus Campbellbacteria bacterium RIFCSPHIGHO2_01_FULL_34_10</name>
    <dbReference type="NCBI Taxonomy" id="1797577"/>
    <lineage>
        <taxon>Bacteria</taxon>
        <taxon>Candidatus Campbelliibacteriota</taxon>
    </lineage>
</organism>
<reference evidence="2 3" key="1">
    <citation type="journal article" date="2016" name="Nat. Commun.">
        <title>Thousands of microbial genomes shed light on interconnected biogeochemical processes in an aquifer system.</title>
        <authorList>
            <person name="Anantharaman K."/>
            <person name="Brown C.T."/>
            <person name="Hug L.A."/>
            <person name="Sharon I."/>
            <person name="Castelle C.J."/>
            <person name="Probst A.J."/>
            <person name="Thomas B.C."/>
            <person name="Singh A."/>
            <person name="Wilkins M.J."/>
            <person name="Karaoz U."/>
            <person name="Brodie E.L."/>
            <person name="Williams K.H."/>
            <person name="Hubbard S.S."/>
            <person name="Banfield J.F."/>
        </authorList>
    </citation>
    <scope>NUCLEOTIDE SEQUENCE [LARGE SCALE GENOMIC DNA]</scope>
</reference>
<evidence type="ECO:0008006" key="4">
    <source>
        <dbReference type="Google" id="ProtNLM"/>
    </source>
</evidence>
<feature type="transmembrane region" description="Helical" evidence="1">
    <location>
        <begin position="135"/>
        <end position="155"/>
    </location>
</feature>
<keyword evidence="1" id="KW-0812">Transmembrane</keyword>
<feature type="transmembrane region" description="Helical" evidence="1">
    <location>
        <begin position="34"/>
        <end position="50"/>
    </location>
</feature>
<sequence length="198" mass="22339">MPNLTKSLKYLLAVNIAGILLFTYLFLARENYEFIIYIAVIVFFLLLILFSHERVNYPEGILWGLTAWSFLHMAGGGLYWQGTKFYELMLFPIVGEPYNIFKYDQFVHIVGFWVATLLAYYLIKPLMRDDSVKKFSFGLIIVMAGLGFGALNEIVEFGATVVIPETGVGGYTNTALDLVSDLMGAVGAMVYLRVRSIK</sequence>